<feature type="repeat" description="ANK" evidence="7">
    <location>
        <begin position="207"/>
        <end position="229"/>
    </location>
</feature>
<reference evidence="11" key="1">
    <citation type="submission" date="2021-01" db="UniProtKB">
        <authorList>
            <consortium name="EnsemblPlants"/>
        </authorList>
    </citation>
    <scope>IDENTIFICATION</scope>
</reference>
<comment type="subcellular location">
    <subcellularLocation>
        <location evidence="1">Membrane</location>
        <topology evidence="1">Multi-pass membrane protein</topology>
    </subcellularLocation>
</comment>
<dbReference type="InterPro" id="IPR026961">
    <property type="entry name" value="PGG_dom"/>
</dbReference>
<dbReference type="AlphaFoldDB" id="A0A7N0UZY6"/>
<dbReference type="Pfam" id="PF12796">
    <property type="entry name" value="Ank_2"/>
    <property type="match status" value="3"/>
</dbReference>
<keyword evidence="3" id="KW-0677">Repeat</keyword>
<evidence type="ECO:0000256" key="2">
    <source>
        <dbReference type="ARBA" id="ARBA00022692"/>
    </source>
</evidence>
<evidence type="ECO:0000313" key="11">
    <source>
        <dbReference type="EnsemblPlants" id="Kaladp0095s0507.1.v1.1"/>
    </source>
</evidence>
<evidence type="ECO:0000256" key="7">
    <source>
        <dbReference type="PROSITE-ProRule" id="PRU00023"/>
    </source>
</evidence>
<dbReference type="GO" id="GO:0005886">
    <property type="term" value="C:plasma membrane"/>
    <property type="evidence" value="ECO:0007669"/>
    <property type="project" value="TreeGrafter"/>
</dbReference>
<evidence type="ECO:0000256" key="9">
    <source>
        <dbReference type="SAM" id="Phobius"/>
    </source>
</evidence>
<dbReference type="SUPFAM" id="SSF48403">
    <property type="entry name" value="Ankyrin repeat"/>
    <property type="match status" value="1"/>
</dbReference>
<evidence type="ECO:0000313" key="12">
    <source>
        <dbReference type="Proteomes" id="UP000594263"/>
    </source>
</evidence>
<dbReference type="SMART" id="SM00248">
    <property type="entry name" value="ANK"/>
    <property type="match status" value="8"/>
</dbReference>
<dbReference type="PANTHER" id="PTHR24186:SF37">
    <property type="entry name" value="PGG DOMAIN-CONTAINING PROTEIN"/>
    <property type="match status" value="1"/>
</dbReference>
<proteinExistence type="predicted"/>
<dbReference type="Gramene" id="Kaladp0095s0507.1.v1.1">
    <property type="protein sequence ID" value="Kaladp0095s0507.1.v1.1"/>
    <property type="gene ID" value="Kaladp0095s0507.v1.1"/>
</dbReference>
<protein>
    <recommendedName>
        <fullName evidence="10">PGG domain-containing protein</fullName>
    </recommendedName>
</protein>
<feature type="transmembrane region" description="Helical" evidence="9">
    <location>
        <begin position="409"/>
        <end position="427"/>
    </location>
</feature>
<feature type="transmembrane region" description="Helical" evidence="9">
    <location>
        <begin position="515"/>
        <end position="542"/>
    </location>
</feature>
<feature type="compositionally biased region" description="Low complexity" evidence="8">
    <location>
        <begin position="356"/>
        <end position="368"/>
    </location>
</feature>
<dbReference type="EnsemblPlants" id="Kaladp0095s0507.1.v1.1">
    <property type="protein sequence ID" value="Kaladp0095s0507.1.v1.1"/>
    <property type="gene ID" value="Kaladp0095s0507.v1.1"/>
</dbReference>
<feature type="domain" description="PGG" evidence="10">
    <location>
        <begin position="401"/>
        <end position="506"/>
    </location>
</feature>
<evidence type="ECO:0000256" key="3">
    <source>
        <dbReference type="ARBA" id="ARBA00022737"/>
    </source>
</evidence>
<feature type="compositionally biased region" description="Polar residues" evidence="8">
    <location>
        <begin position="337"/>
        <end position="355"/>
    </location>
</feature>
<dbReference type="Proteomes" id="UP000594263">
    <property type="component" value="Unplaced"/>
</dbReference>
<dbReference type="Pfam" id="PF00023">
    <property type="entry name" value="Ank"/>
    <property type="match status" value="1"/>
</dbReference>
<keyword evidence="6 9" id="KW-0472">Membrane</keyword>
<dbReference type="PROSITE" id="PS50297">
    <property type="entry name" value="ANK_REP_REGION"/>
    <property type="match status" value="2"/>
</dbReference>
<organism evidence="11 12">
    <name type="scientific">Kalanchoe fedtschenkoi</name>
    <name type="common">Lavender scallops</name>
    <name type="synonym">South American air plant</name>
    <dbReference type="NCBI Taxonomy" id="63787"/>
    <lineage>
        <taxon>Eukaryota</taxon>
        <taxon>Viridiplantae</taxon>
        <taxon>Streptophyta</taxon>
        <taxon>Embryophyta</taxon>
        <taxon>Tracheophyta</taxon>
        <taxon>Spermatophyta</taxon>
        <taxon>Magnoliopsida</taxon>
        <taxon>eudicotyledons</taxon>
        <taxon>Gunneridae</taxon>
        <taxon>Pentapetalae</taxon>
        <taxon>Saxifragales</taxon>
        <taxon>Crassulaceae</taxon>
        <taxon>Kalanchoe</taxon>
    </lineage>
</organism>
<evidence type="ECO:0000256" key="5">
    <source>
        <dbReference type="ARBA" id="ARBA00023043"/>
    </source>
</evidence>
<evidence type="ECO:0000256" key="8">
    <source>
        <dbReference type="SAM" id="MobiDB-lite"/>
    </source>
</evidence>
<evidence type="ECO:0000256" key="6">
    <source>
        <dbReference type="ARBA" id="ARBA00023136"/>
    </source>
</evidence>
<feature type="transmembrane region" description="Helical" evidence="9">
    <location>
        <begin position="489"/>
        <end position="509"/>
    </location>
</feature>
<dbReference type="PANTHER" id="PTHR24186">
    <property type="entry name" value="PROTEIN PHOSPHATASE 1 REGULATORY SUBUNIT"/>
    <property type="match status" value="1"/>
</dbReference>
<keyword evidence="5 7" id="KW-0040">ANK repeat</keyword>
<feature type="region of interest" description="Disordered" evidence="8">
    <location>
        <begin position="337"/>
        <end position="401"/>
    </location>
</feature>
<evidence type="ECO:0000256" key="1">
    <source>
        <dbReference type="ARBA" id="ARBA00004141"/>
    </source>
</evidence>
<feature type="compositionally biased region" description="Basic and acidic residues" evidence="8">
    <location>
        <begin position="387"/>
        <end position="401"/>
    </location>
</feature>
<dbReference type="PROSITE" id="PS50088">
    <property type="entry name" value="ANK_REPEAT"/>
    <property type="match status" value="2"/>
</dbReference>
<feature type="compositionally biased region" description="Low complexity" evidence="8">
    <location>
        <begin position="590"/>
        <end position="605"/>
    </location>
</feature>
<sequence>MNQELLRSIESNDIPTFSSLIHKNQSLIYQRYGEGDDTILHLIARHGRIEMADMVLKLRTSMVGAQNALLDTPVHLASGEGNLEMVMLFGAEDESAIYKVNVYNQSVLLVACSRGRTNVVSYLLQVHKRLLVELEKDDRTTTSIHIATIQGHTEIVEEIMMASLDFASRRNSSGCTPLHLACGQGHWKIATAILYQCPKSYKHQDDQGETPLHWAAREGRVKIMELILSSKPHSANALTKKGETYLHLAVRNNQYKAVLHLGKKLDIKPVINQKDYQGNTALHIAVAGRLIVMSKCLVELGADKYILNNKGEAAGGEATQGNKPSGLQTLPSLTLESEGSTKLPTFPSELQQMTDSNSSSEANSNLSLQPKIPSPSPAKHQPSYRTHLRDQRQKKVENQKEGLRNARNTITIVAVLIATVTFSAGVNPPGGYNQMNGKAMLARQTPFKVFMVCNVVAFFLSLVIVTALLSIIPFERRSMMKLLTVTHKLMWASVSCMAAAYFAAIWSIMPQVTGTVWVLVLVVSIGSVCTLTTMASLSIMLADHSREKQKWKEMKKMRQSHGSKAGSRSHHNGRSKGRTDIPGSKRAKSDISIPSSNSDVDSSGASGRGYHVY</sequence>
<evidence type="ECO:0000259" key="10">
    <source>
        <dbReference type="Pfam" id="PF13962"/>
    </source>
</evidence>
<feature type="transmembrane region" description="Helical" evidence="9">
    <location>
        <begin position="447"/>
        <end position="469"/>
    </location>
</feature>
<feature type="compositionally biased region" description="Basic residues" evidence="8">
    <location>
        <begin position="557"/>
        <end position="576"/>
    </location>
</feature>
<dbReference type="Gene3D" id="1.25.40.20">
    <property type="entry name" value="Ankyrin repeat-containing domain"/>
    <property type="match status" value="2"/>
</dbReference>
<feature type="region of interest" description="Disordered" evidence="8">
    <location>
        <begin position="550"/>
        <end position="613"/>
    </location>
</feature>
<dbReference type="OMA" id="LEANPWV"/>
<dbReference type="InterPro" id="IPR036770">
    <property type="entry name" value="Ankyrin_rpt-contain_sf"/>
</dbReference>
<keyword evidence="2 9" id="KW-0812">Transmembrane</keyword>
<feature type="repeat" description="ANK" evidence="7">
    <location>
        <begin position="277"/>
        <end position="309"/>
    </location>
</feature>
<accession>A0A7N0UZY6</accession>
<keyword evidence="12" id="KW-1185">Reference proteome</keyword>
<dbReference type="Pfam" id="PF13962">
    <property type="entry name" value="PGG"/>
    <property type="match status" value="1"/>
</dbReference>
<name>A0A7N0UZY6_KALFE</name>
<keyword evidence="4 9" id="KW-1133">Transmembrane helix</keyword>
<evidence type="ECO:0000256" key="4">
    <source>
        <dbReference type="ARBA" id="ARBA00022989"/>
    </source>
</evidence>
<dbReference type="InterPro" id="IPR002110">
    <property type="entry name" value="Ankyrin_rpt"/>
</dbReference>